<keyword evidence="10 23" id="KW-0812">Transmembrane</keyword>
<dbReference type="Gene3D" id="6.10.280.130">
    <property type="match status" value="1"/>
</dbReference>
<evidence type="ECO:0000256" key="8">
    <source>
        <dbReference type="ARBA" id="ARBA00022617"/>
    </source>
</evidence>
<keyword evidence="6" id="KW-1003">Cell membrane</keyword>
<dbReference type="Pfam" id="PF14715">
    <property type="entry name" value="FixP_N"/>
    <property type="match status" value="1"/>
</dbReference>
<evidence type="ECO:0000256" key="10">
    <source>
        <dbReference type="ARBA" id="ARBA00022692"/>
    </source>
</evidence>
<dbReference type="PRINTS" id="PR00605">
    <property type="entry name" value="CYTCHROMECIC"/>
</dbReference>
<evidence type="ECO:0000256" key="15">
    <source>
        <dbReference type="ARBA" id="ARBA00022989"/>
    </source>
</evidence>
<sequence>MTGKTPDPRQPGQTPKRPAAADHHPGDHRATGAVPTSAVPTDNIPADPVPADAGPDDRIGRARHRPEPAAQLKARDIATTGHSWDGIQEYDNPLPRWWLWTFYACILYAILYSIAYPAWPMIDRATRGVLGYSTRDEVRADIAAVEAANAGIKERLVDTDLEQVRGDPELLRFAGSAGASVFRTWCAQCHGAGAAGGPGYPNHLDDDWLWGGDLGAIYASTAHGIRNTTDPDARWSEMPAFGDILDRDQIGALVQHVRAISGQDHDAALAATGAGIYADNCVACHGDAGTGNRDLGAPDLTDAIWLYGGDEAALTETITQSRFGVMPAFNTRLSEADLRAVTVYVHGLGGGE</sequence>
<dbReference type="InterPro" id="IPR038414">
    <property type="entry name" value="CcoP_N_sf"/>
</dbReference>
<evidence type="ECO:0000256" key="13">
    <source>
        <dbReference type="ARBA" id="ARBA00022781"/>
    </source>
</evidence>
<keyword evidence="18" id="KW-0406">Ion transport</keyword>
<keyword evidence="16" id="KW-0560">Oxidoreductase</keyword>
<gene>
    <name evidence="25" type="primary">ccoP</name>
    <name evidence="25" type="ORF">ACFQ5P_09260</name>
</gene>
<dbReference type="InterPro" id="IPR004678">
    <property type="entry name" value="Cyt_c_oxidase_cbb3_su3"/>
</dbReference>
<evidence type="ECO:0000256" key="23">
    <source>
        <dbReference type="SAM" id="Phobius"/>
    </source>
</evidence>
<keyword evidence="5" id="KW-0813">Transport</keyword>
<keyword evidence="17 21" id="KW-0408">Iron</keyword>
<evidence type="ECO:0000256" key="3">
    <source>
        <dbReference type="ARBA" id="ARBA00004673"/>
    </source>
</evidence>
<feature type="compositionally biased region" description="Basic and acidic residues" evidence="22">
    <location>
        <begin position="19"/>
        <end position="30"/>
    </location>
</feature>
<dbReference type="PANTHER" id="PTHR33751">
    <property type="entry name" value="CBB3-TYPE CYTOCHROME C OXIDASE SUBUNIT FIXP"/>
    <property type="match status" value="1"/>
</dbReference>
<evidence type="ECO:0000256" key="7">
    <source>
        <dbReference type="ARBA" id="ARBA00022519"/>
    </source>
</evidence>
<comment type="cofactor">
    <cofactor evidence="1">
        <name>heme c</name>
        <dbReference type="ChEBI" id="CHEBI:61717"/>
    </cofactor>
</comment>
<evidence type="ECO:0000256" key="22">
    <source>
        <dbReference type="SAM" id="MobiDB-lite"/>
    </source>
</evidence>
<evidence type="ECO:0000256" key="11">
    <source>
        <dbReference type="ARBA" id="ARBA00022723"/>
    </source>
</evidence>
<dbReference type="SUPFAM" id="SSF46626">
    <property type="entry name" value="Cytochrome c"/>
    <property type="match status" value="2"/>
</dbReference>
<dbReference type="InterPro" id="IPR050597">
    <property type="entry name" value="Cytochrome_c_Oxidase_Subunit"/>
</dbReference>
<accession>A0ABW4DXD8</accession>
<evidence type="ECO:0000256" key="1">
    <source>
        <dbReference type="ARBA" id="ARBA00001926"/>
    </source>
</evidence>
<evidence type="ECO:0000256" key="14">
    <source>
        <dbReference type="ARBA" id="ARBA00022982"/>
    </source>
</evidence>
<evidence type="ECO:0000256" key="18">
    <source>
        <dbReference type="ARBA" id="ARBA00023065"/>
    </source>
</evidence>
<evidence type="ECO:0000313" key="26">
    <source>
        <dbReference type="Proteomes" id="UP001597302"/>
    </source>
</evidence>
<feature type="domain" description="Cytochrome c" evidence="24">
    <location>
        <begin position="268"/>
        <end position="349"/>
    </location>
</feature>
<reference evidence="26" key="1">
    <citation type="journal article" date="2019" name="Int. J. Syst. Evol. Microbiol.">
        <title>The Global Catalogue of Microorganisms (GCM) 10K type strain sequencing project: providing services to taxonomists for standard genome sequencing and annotation.</title>
        <authorList>
            <consortium name="The Broad Institute Genomics Platform"/>
            <consortium name="The Broad Institute Genome Sequencing Center for Infectious Disease"/>
            <person name="Wu L."/>
            <person name="Ma J."/>
        </authorList>
    </citation>
    <scope>NUCLEOTIDE SEQUENCE [LARGE SCALE GENOMIC DNA]</scope>
    <source>
        <strain evidence="26">CCM 8875</strain>
    </source>
</reference>
<comment type="caution">
    <text evidence="25">The sequence shown here is derived from an EMBL/GenBank/DDBJ whole genome shotgun (WGS) entry which is preliminary data.</text>
</comment>
<dbReference type="RefSeq" id="WP_131572796.1">
    <property type="nucleotide sequence ID" value="NZ_CBCSAJ010000064.1"/>
</dbReference>
<protein>
    <recommendedName>
        <fullName evidence="20">Cytochrome c oxidase subunit III</fullName>
    </recommendedName>
</protein>
<dbReference type="EMBL" id="JBHTOQ010000022">
    <property type="protein sequence ID" value="MFD1481483.1"/>
    <property type="molecule type" value="Genomic_DNA"/>
</dbReference>
<dbReference type="PROSITE" id="PS51007">
    <property type="entry name" value="CYTC"/>
    <property type="match status" value="2"/>
</dbReference>
<evidence type="ECO:0000256" key="19">
    <source>
        <dbReference type="ARBA" id="ARBA00023136"/>
    </source>
</evidence>
<keyword evidence="12" id="KW-0677">Repeat</keyword>
<evidence type="ECO:0000256" key="20">
    <source>
        <dbReference type="ARBA" id="ARBA00029635"/>
    </source>
</evidence>
<keyword evidence="14" id="KW-0249">Electron transport</keyword>
<evidence type="ECO:0000256" key="9">
    <source>
        <dbReference type="ARBA" id="ARBA00022660"/>
    </source>
</evidence>
<keyword evidence="11 21" id="KW-0479">Metal-binding</keyword>
<feature type="transmembrane region" description="Helical" evidence="23">
    <location>
        <begin position="97"/>
        <end position="119"/>
    </location>
</feature>
<name>A0ABW4DXD8_9RHOB</name>
<evidence type="ECO:0000256" key="12">
    <source>
        <dbReference type="ARBA" id="ARBA00022737"/>
    </source>
</evidence>
<evidence type="ECO:0000256" key="21">
    <source>
        <dbReference type="PROSITE-ProRule" id="PRU00433"/>
    </source>
</evidence>
<feature type="domain" description="Cytochrome c" evidence="24">
    <location>
        <begin position="173"/>
        <end position="261"/>
    </location>
</feature>
<dbReference type="Proteomes" id="UP001597302">
    <property type="component" value="Unassembled WGS sequence"/>
</dbReference>
<evidence type="ECO:0000256" key="6">
    <source>
        <dbReference type="ARBA" id="ARBA00022475"/>
    </source>
</evidence>
<evidence type="ECO:0000256" key="16">
    <source>
        <dbReference type="ARBA" id="ARBA00023002"/>
    </source>
</evidence>
<evidence type="ECO:0000256" key="5">
    <source>
        <dbReference type="ARBA" id="ARBA00022448"/>
    </source>
</evidence>
<evidence type="ECO:0000313" key="25">
    <source>
        <dbReference type="EMBL" id="MFD1481483.1"/>
    </source>
</evidence>
<evidence type="ECO:0000259" key="24">
    <source>
        <dbReference type="PROSITE" id="PS51007"/>
    </source>
</evidence>
<keyword evidence="7" id="KW-0997">Cell inner membrane</keyword>
<keyword evidence="13" id="KW-0375">Hydrogen ion transport</keyword>
<comment type="subcellular location">
    <subcellularLocation>
        <location evidence="2">Cell inner membrane</location>
    </subcellularLocation>
</comment>
<organism evidence="25 26">
    <name type="scientific">Paracoccus nototheniae</name>
    <dbReference type="NCBI Taxonomy" id="2489002"/>
    <lineage>
        <taxon>Bacteria</taxon>
        <taxon>Pseudomonadati</taxon>
        <taxon>Pseudomonadota</taxon>
        <taxon>Alphaproteobacteria</taxon>
        <taxon>Rhodobacterales</taxon>
        <taxon>Paracoccaceae</taxon>
        <taxon>Paracoccus</taxon>
    </lineage>
</organism>
<evidence type="ECO:0000256" key="2">
    <source>
        <dbReference type="ARBA" id="ARBA00004533"/>
    </source>
</evidence>
<dbReference type="Pfam" id="PF13442">
    <property type="entry name" value="Cytochrome_CBB3"/>
    <property type="match status" value="2"/>
</dbReference>
<dbReference type="Gene3D" id="1.10.760.10">
    <property type="entry name" value="Cytochrome c-like domain"/>
    <property type="match status" value="2"/>
</dbReference>
<comment type="pathway">
    <text evidence="3">Energy metabolism; oxidative phosphorylation.</text>
</comment>
<evidence type="ECO:0000256" key="4">
    <source>
        <dbReference type="ARBA" id="ARBA00006113"/>
    </source>
</evidence>
<dbReference type="PANTHER" id="PTHR33751:SF1">
    <property type="entry name" value="CBB3-TYPE CYTOCHROME C OXIDASE SUBUNIT FIXP"/>
    <property type="match status" value="1"/>
</dbReference>
<evidence type="ECO:0000256" key="17">
    <source>
        <dbReference type="ARBA" id="ARBA00023004"/>
    </source>
</evidence>
<dbReference type="NCBIfam" id="TIGR00782">
    <property type="entry name" value="ccoP"/>
    <property type="match status" value="1"/>
</dbReference>
<dbReference type="InterPro" id="IPR008168">
    <property type="entry name" value="Cyt_C_IC"/>
</dbReference>
<dbReference type="InterPro" id="IPR036909">
    <property type="entry name" value="Cyt_c-like_dom_sf"/>
</dbReference>
<dbReference type="InterPro" id="IPR032858">
    <property type="entry name" value="CcoP_N"/>
</dbReference>
<keyword evidence="19 23" id="KW-0472">Membrane</keyword>
<keyword evidence="26" id="KW-1185">Reference proteome</keyword>
<comment type="similarity">
    <text evidence="4">Belongs to the CcoP / FixP family.</text>
</comment>
<keyword evidence="9" id="KW-0679">Respiratory chain</keyword>
<keyword evidence="15 23" id="KW-1133">Transmembrane helix</keyword>
<feature type="region of interest" description="Disordered" evidence="22">
    <location>
        <begin position="1"/>
        <end position="71"/>
    </location>
</feature>
<dbReference type="InterPro" id="IPR009056">
    <property type="entry name" value="Cyt_c-like_dom"/>
</dbReference>
<keyword evidence="8 21" id="KW-0349">Heme</keyword>
<proteinExistence type="inferred from homology"/>